<dbReference type="Pfam" id="PF03016">
    <property type="entry name" value="Exostosin_GT47"/>
    <property type="match status" value="1"/>
</dbReference>
<keyword evidence="5" id="KW-0333">Golgi apparatus</keyword>
<sequence>MNLPFFSKATYGGRLFWYILPVACILWITLFFLQEPSQIISIVVTTSYAPAVTSTTNSSSNIGESAVRSGNYSSIRSIYVDIDDRSSNSSIRSVQGNIHTRNSNSSIRSVQGNIGIRNSSSNNSSEVGITAAVAVPESQQPPPTIQLPPDQCSGRYVYVHDLPRRFNEDLLKDCRTLSSWTDMCLFTSNAGLGPRLGKSGGVFSGSGCWYATNQFALDVIFYNRMKQYACLTNDSSQASAVFVPFFAGLDVGRYLWGHKASARDSASLDLVRWLRSRPEWEVMGGRDHFFVAGRILWDFRRLSDSDSDWGNKLLLLPEVKNMSVLVLETSPWNDNVFSIPYPTYFHPSKDGHVSGWQKRMRRTKRPWLFSFVGAPRPSQNESIRGRLIEQCRGSRRCSLLDCSSNYGDCHSPGGVIGAFQSSSFCLQPPGDSYTRKSAFDAMVAGCVPVFFHPGSAYEQYRWHLPGNHRSYSVLIPEEEVREGKVSIEERLGRIPEREVRAMREEVIKMIPRLVYANPKARETSTVKDAFEVALEGVIERVDRLRKEMRSGEVPAAPKTTEEPV</sequence>
<comment type="caution">
    <text evidence="8">The sequence shown here is derived from an EMBL/GenBank/DDBJ whole genome shotgun (WGS) entry which is preliminary data.</text>
</comment>
<protein>
    <recommendedName>
        <fullName evidence="7">Exostosin GT47 domain-containing protein</fullName>
    </recommendedName>
</protein>
<keyword evidence="4" id="KW-0735">Signal-anchor</keyword>
<keyword evidence="9" id="KW-1185">Reference proteome</keyword>
<dbReference type="OrthoDB" id="1924787at2759"/>
<proteinExistence type="inferred from homology"/>
<dbReference type="GO" id="GO:0016757">
    <property type="term" value="F:glycosyltransferase activity"/>
    <property type="evidence" value="ECO:0007669"/>
    <property type="project" value="UniProtKB-KW"/>
</dbReference>
<evidence type="ECO:0000313" key="9">
    <source>
        <dbReference type="Proteomes" id="UP000652761"/>
    </source>
</evidence>
<comment type="similarity">
    <text evidence="2">Belongs to the glycosyltransferase 47 family.</text>
</comment>
<keyword evidence="6" id="KW-1133">Transmembrane helix</keyword>
<dbReference type="InterPro" id="IPR040911">
    <property type="entry name" value="Exostosin_GT47"/>
</dbReference>
<name>A0A843V2L8_COLES</name>
<dbReference type="AlphaFoldDB" id="A0A843V2L8"/>
<keyword evidence="3" id="KW-0328">Glycosyltransferase</keyword>
<comment type="subcellular location">
    <subcellularLocation>
        <location evidence="1">Golgi apparatus membrane</location>
        <topology evidence="1">Single-pass type II membrane protein</topology>
    </subcellularLocation>
</comment>
<gene>
    <name evidence="8" type="ORF">Taro_019578</name>
</gene>
<organism evidence="8 9">
    <name type="scientific">Colocasia esculenta</name>
    <name type="common">Wild taro</name>
    <name type="synonym">Arum esculentum</name>
    <dbReference type="NCBI Taxonomy" id="4460"/>
    <lineage>
        <taxon>Eukaryota</taxon>
        <taxon>Viridiplantae</taxon>
        <taxon>Streptophyta</taxon>
        <taxon>Embryophyta</taxon>
        <taxon>Tracheophyta</taxon>
        <taxon>Spermatophyta</taxon>
        <taxon>Magnoliopsida</taxon>
        <taxon>Liliopsida</taxon>
        <taxon>Araceae</taxon>
        <taxon>Aroideae</taxon>
        <taxon>Colocasieae</taxon>
        <taxon>Colocasia</taxon>
    </lineage>
</organism>
<feature type="domain" description="Exostosin GT47" evidence="7">
    <location>
        <begin position="151"/>
        <end position="490"/>
    </location>
</feature>
<dbReference type="GO" id="GO:0000139">
    <property type="term" value="C:Golgi membrane"/>
    <property type="evidence" value="ECO:0007669"/>
    <property type="project" value="UniProtKB-SubCell"/>
</dbReference>
<dbReference type="PANTHER" id="PTHR11062:SF117">
    <property type="entry name" value="XYLOGLUCAN-SPECIFIC GALACTURONOSYLTRANSFERASE 1"/>
    <property type="match status" value="1"/>
</dbReference>
<dbReference type="InterPro" id="IPR004263">
    <property type="entry name" value="Exostosin"/>
</dbReference>
<evidence type="ECO:0000256" key="6">
    <source>
        <dbReference type="SAM" id="Phobius"/>
    </source>
</evidence>
<feature type="transmembrane region" description="Helical" evidence="6">
    <location>
        <begin position="15"/>
        <end position="33"/>
    </location>
</feature>
<dbReference type="EMBL" id="NMUH01000948">
    <property type="protein sequence ID" value="MQL87043.1"/>
    <property type="molecule type" value="Genomic_DNA"/>
</dbReference>
<keyword evidence="6" id="KW-0812">Transmembrane</keyword>
<evidence type="ECO:0000256" key="4">
    <source>
        <dbReference type="ARBA" id="ARBA00022968"/>
    </source>
</evidence>
<evidence type="ECO:0000256" key="3">
    <source>
        <dbReference type="ARBA" id="ARBA00022676"/>
    </source>
</evidence>
<evidence type="ECO:0000256" key="2">
    <source>
        <dbReference type="ARBA" id="ARBA00010271"/>
    </source>
</evidence>
<reference evidence="8" key="1">
    <citation type="submission" date="2017-07" db="EMBL/GenBank/DDBJ databases">
        <title>Taro Niue Genome Assembly and Annotation.</title>
        <authorList>
            <person name="Atibalentja N."/>
            <person name="Keating K."/>
            <person name="Fields C.J."/>
        </authorList>
    </citation>
    <scope>NUCLEOTIDE SEQUENCE</scope>
    <source>
        <strain evidence="8">Niue_2</strain>
        <tissue evidence="8">Leaf</tissue>
    </source>
</reference>
<keyword evidence="6" id="KW-0472">Membrane</keyword>
<accession>A0A843V2L8</accession>
<evidence type="ECO:0000259" key="7">
    <source>
        <dbReference type="Pfam" id="PF03016"/>
    </source>
</evidence>
<keyword evidence="3" id="KW-0808">Transferase</keyword>
<dbReference type="Proteomes" id="UP000652761">
    <property type="component" value="Unassembled WGS sequence"/>
</dbReference>
<evidence type="ECO:0000256" key="5">
    <source>
        <dbReference type="ARBA" id="ARBA00023034"/>
    </source>
</evidence>
<evidence type="ECO:0000313" key="8">
    <source>
        <dbReference type="EMBL" id="MQL87043.1"/>
    </source>
</evidence>
<dbReference type="PANTHER" id="PTHR11062">
    <property type="entry name" value="EXOSTOSIN HEPARAN SULFATE GLYCOSYLTRANSFERASE -RELATED"/>
    <property type="match status" value="1"/>
</dbReference>
<evidence type="ECO:0000256" key="1">
    <source>
        <dbReference type="ARBA" id="ARBA00004323"/>
    </source>
</evidence>